<keyword evidence="2" id="KW-1185">Reference proteome</keyword>
<sequence length="999" mass="108022">MAPPVGSPDSGGSPSKAATPKSARPSPKPDSSPKRSGTAKPSGASAKPVEEAMAPPVGSPDSGGSPSKAATPKSARPSPKPDSSPKRSGTAKPSGASAKPAADHGAKSRTTAGASPKKGTSPKRDSAAKQAGAVDNVGIPLPTAGGSPKTARGGSPKQTAKKPAASAKPGAVRSPAVASATTPKNVPFWMQPDAANLSPSEAAKSPQATPGTAQSSRGSPVSRGVKKITGKIMDMVSSYSSRTTDPSPSAAGTASARTSPGARPKLIQLAKRLRNTGTTGKDSPKKGFRRWLKEHIRRDRSAEGMLHEDETKSGINSMSRTLVTSVVIAAVIVLLCILMLAITWRVATGSWYVQAREHVLSSGHEKNDSSAKRSPRSCVAHAPGDSCVDPYEALFRDSIDAAVNPCGNFYRYACGTWKRNHVASSAMVTWKKFASNAIRRIREEKLSALGTHNGPVGQAARFLEACLDVGRGSGASGGVENDVKAVLAEGGLTWPDRNERADFVSSLFFMARHVALPVFFGIEVGYTDDGLKALMFPLDAQFQRTLRRFREHMKTDRGEEDVRTAYKTLAASTLDGARYAEIVTVLYKMSNVFDAYVHAADKEEQEHVSFLAQYAPSVPEGKWSSLLRRYLRYYYSDLEAVVVYDARSFAAIFDALRESGEALMSDVLGLLGVQAAIYYTSSGLRDVFFDSPEEAIFQQEQYCFVRTYRFYEHALNHHLFQSDASVAASLEEFRRLAERIRTQFPRLLGIRSDDTSRRPREYNMRGVFDIVEKSRPEFFVPHYSAYPNVTNSSLRNWIALSAHIRKAGVSSGEYVEGGAAGDQQVDCGGQCDTVFFRWRLTPYHLGFPWYSLSVHRGALLAGLGARVAAALFLDYVDRNGTSREEVYRRNQECLRARTPNLGASPDLGLQAAVAAVAIARRVYEEDADRHTDATLFADVGFVKASQVFFVFGCHLFCGDDGNGERLCNVPLRQSADFARAFNCDRGSPMNPENKCVMHI</sequence>
<dbReference type="Proteomes" id="UP000821845">
    <property type="component" value="Chromosome 9"/>
</dbReference>
<evidence type="ECO:0000313" key="2">
    <source>
        <dbReference type="Proteomes" id="UP000821845"/>
    </source>
</evidence>
<reference evidence="1" key="1">
    <citation type="submission" date="2020-05" db="EMBL/GenBank/DDBJ databases">
        <title>Large-scale comparative analyses of tick genomes elucidate their genetic diversity and vector capacities.</title>
        <authorList>
            <person name="Jia N."/>
            <person name="Wang J."/>
            <person name="Shi W."/>
            <person name="Du L."/>
            <person name="Sun Y."/>
            <person name="Zhan W."/>
            <person name="Jiang J."/>
            <person name="Wang Q."/>
            <person name="Zhang B."/>
            <person name="Ji P."/>
            <person name="Sakyi L.B."/>
            <person name="Cui X."/>
            <person name="Yuan T."/>
            <person name="Jiang B."/>
            <person name="Yang W."/>
            <person name="Lam T.T.-Y."/>
            <person name="Chang Q."/>
            <person name="Ding S."/>
            <person name="Wang X."/>
            <person name="Zhu J."/>
            <person name="Ruan X."/>
            <person name="Zhao L."/>
            <person name="Wei J."/>
            <person name="Que T."/>
            <person name="Du C."/>
            <person name="Cheng J."/>
            <person name="Dai P."/>
            <person name="Han X."/>
            <person name="Huang E."/>
            <person name="Gao Y."/>
            <person name="Liu J."/>
            <person name="Shao H."/>
            <person name="Ye R."/>
            <person name="Li L."/>
            <person name="Wei W."/>
            <person name="Wang X."/>
            <person name="Wang C."/>
            <person name="Yang T."/>
            <person name="Huo Q."/>
            <person name="Li W."/>
            <person name="Guo W."/>
            <person name="Chen H."/>
            <person name="Zhou L."/>
            <person name="Ni X."/>
            <person name="Tian J."/>
            <person name="Zhou Y."/>
            <person name="Sheng Y."/>
            <person name="Liu T."/>
            <person name="Pan Y."/>
            <person name="Xia L."/>
            <person name="Li J."/>
            <person name="Zhao F."/>
            <person name="Cao W."/>
        </authorList>
    </citation>
    <scope>NUCLEOTIDE SEQUENCE</scope>
    <source>
        <strain evidence="1">Hyas-2018</strain>
    </source>
</reference>
<organism evidence="1 2">
    <name type="scientific">Hyalomma asiaticum</name>
    <name type="common">Tick</name>
    <dbReference type="NCBI Taxonomy" id="266040"/>
    <lineage>
        <taxon>Eukaryota</taxon>
        <taxon>Metazoa</taxon>
        <taxon>Ecdysozoa</taxon>
        <taxon>Arthropoda</taxon>
        <taxon>Chelicerata</taxon>
        <taxon>Arachnida</taxon>
        <taxon>Acari</taxon>
        <taxon>Parasitiformes</taxon>
        <taxon>Ixodida</taxon>
        <taxon>Ixodoidea</taxon>
        <taxon>Ixodidae</taxon>
        <taxon>Hyalomminae</taxon>
        <taxon>Hyalomma</taxon>
    </lineage>
</organism>
<proteinExistence type="predicted"/>
<evidence type="ECO:0000313" key="1">
    <source>
        <dbReference type="EMBL" id="KAH6921691.1"/>
    </source>
</evidence>
<comment type="caution">
    <text evidence="1">The sequence shown here is derived from an EMBL/GenBank/DDBJ whole genome shotgun (WGS) entry which is preliminary data.</text>
</comment>
<name>A0ACB7RH69_HYAAI</name>
<gene>
    <name evidence="1" type="ORF">HPB50_003969</name>
</gene>
<dbReference type="EMBL" id="CM023489">
    <property type="protein sequence ID" value="KAH6921691.1"/>
    <property type="molecule type" value="Genomic_DNA"/>
</dbReference>
<protein>
    <submittedName>
        <fullName evidence="1">Uncharacterized protein</fullName>
    </submittedName>
</protein>
<accession>A0ACB7RH69</accession>